<dbReference type="EMBL" id="LAZR01041415">
    <property type="protein sequence ID" value="KKL12047.1"/>
    <property type="molecule type" value="Genomic_DNA"/>
</dbReference>
<protein>
    <recommendedName>
        <fullName evidence="2">Uracil-DNA glycosylase-like domain-containing protein</fullName>
    </recommendedName>
</protein>
<feature type="non-terminal residue" evidence="1">
    <location>
        <position position="113"/>
    </location>
</feature>
<dbReference type="SUPFAM" id="SSF52141">
    <property type="entry name" value="Uracil-DNA glycosylase-like"/>
    <property type="match status" value="1"/>
</dbReference>
<proteinExistence type="predicted"/>
<name>A0A0F9BDV6_9ZZZZ</name>
<dbReference type="InterPro" id="IPR036895">
    <property type="entry name" value="Uracil-DNA_glycosylase-like_sf"/>
</dbReference>
<evidence type="ECO:0008006" key="2">
    <source>
        <dbReference type="Google" id="ProtNLM"/>
    </source>
</evidence>
<comment type="caution">
    <text evidence="1">The sequence shown here is derived from an EMBL/GenBank/DDBJ whole genome shotgun (WGS) entry which is preliminary data.</text>
</comment>
<dbReference type="Gene3D" id="3.40.470.10">
    <property type="entry name" value="Uracil-DNA glycosylase-like domain"/>
    <property type="match status" value="1"/>
</dbReference>
<gene>
    <name evidence="1" type="ORF">LCGC14_2539660</name>
</gene>
<accession>A0A0F9BDV6</accession>
<evidence type="ECO:0000313" key="1">
    <source>
        <dbReference type="EMBL" id="KKL12047.1"/>
    </source>
</evidence>
<dbReference type="AlphaFoldDB" id="A0A0F9BDV6"/>
<reference evidence="1" key="1">
    <citation type="journal article" date="2015" name="Nature">
        <title>Complex archaea that bridge the gap between prokaryotes and eukaryotes.</title>
        <authorList>
            <person name="Spang A."/>
            <person name="Saw J.H."/>
            <person name="Jorgensen S.L."/>
            <person name="Zaremba-Niedzwiedzka K."/>
            <person name="Martijn J."/>
            <person name="Lind A.E."/>
            <person name="van Eijk R."/>
            <person name="Schleper C."/>
            <person name="Guy L."/>
            <person name="Ettema T.J."/>
        </authorList>
    </citation>
    <scope>NUCLEOTIDE SEQUENCE</scope>
</reference>
<organism evidence="1">
    <name type="scientific">marine sediment metagenome</name>
    <dbReference type="NCBI Taxonomy" id="412755"/>
    <lineage>
        <taxon>unclassified sequences</taxon>
        <taxon>metagenomes</taxon>
        <taxon>ecological metagenomes</taxon>
    </lineage>
</organism>
<sequence>MGGWLFDADEIPKKQRGNSRQFSMDTLFKLGCKACPLNHVKGLRHPKMDATGSKKPLVYILGEGPGVEEDKLNEQFIGKSGHLLREYLPEELLEIARLNNTINCHKDKNVTPT</sequence>